<feature type="transmembrane region" description="Helical" evidence="1">
    <location>
        <begin position="488"/>
        <end position="506"/>
    </location>
</feature>
<evidence type="ECO:0000313" key="3">
    <source>
        <dbReference type="Proteomes" id="UP000198372"/>
    </source>
</evidence>
<keyword evidence="1" id="KW-0812">Transmembrane</keyword>
<protein>
    <submittedName>
        <fullName evidence="2">BQ2448_7052 protein</fullName>
    </submittedName>
</protein>
<reference evidence="3" key="1">
    <citation type="submission" date="2016-09" db="EMBL/GenBank/DDBJ databases">
        <authorList>
            <person name="Jeantristanb JTB J.-T."/>
            <person name="Ricardo R."/>
        </authorList>
    </citation>
    <scope>NUCLEOTIDE SEQUENCE [LARGE SCALE GENOMIC DNA]</scope>
</reference>
<dbReference type="EMBL" id="FMSP01000017">
    <property type="protein sequence ID" value="SCV73127.1"/>
    <property type="molecule type" value="Genomic_DNA"/>
</dbReference>
<sequence>MRMFKFEFTPHGDAVIAGEAFTSLLVAIQKILLARPTRGFIARLNGLFALEGFCIVSGIAYLVITIVDYQRRGKRFWLWRQHVLFTLLGTIGCIVLVGYTYDARITLGAARREEEEAFYWRTMLYVPIIIHGWISSFANLQASLLSSQKVLNKHSLPPRWLNAIYVGGLTLLLVVSITLNVHASHAWAEVWRSGLVIQKTLMLGAAEVSIRQLDPNLVDLARTEVYDLDDHITFFDRAEKAVGGCYIATMACMLAINAIGLSLVLTLRRQISFNTQRFAAEVKTNARILAAHTGDAAGAIEMGATMNDLQIQGPRKFRRPHMESVAEDSCGEESEQVGVPSLVAFPSGINTEDLSKTLGDVERTEWMDDRIKSTAFQMRDMVKHGVELPMYRSEDSLAVSRPQPVSYMSATKIKHASVKKMGASSKTLQEQVNNLLALTKIKSDVIVLIAAISILSFILLAVGVWIAVGPSRIYRHWISIEFSLFLFPWAYVVTLAFAHSALLYTATKHLTSPSEASLTCREALHRANWKRLAKETVSGLTSITRDKTDISTAGNSVVQIAVRTTVEVHEGRTEDHHDHTHECRLFGVGQSFSTHRCLKDW</sequence>
<feature type="transmembrane region" description="Helical" evidence="1">
    <location>
        <begin position="445"/>
        <end position="468"/>
    </location>
</feature>
<keyword evidence="3" id="KW-1185">Reference proteome</keyword>
<dbReference type="OrthoDB" id="2523997at2759"/>
<dbReference type="Proteomes" id="UP000198372">
    <property type="component" value="Unassembled WGS sequence"/>
</dbReference>
<evidence type="ECO:0000256" key="1">
    <source>
        <dbReference type="SAM" id="Phobius"/>
    </source>
</evidence>
<proteinExistence type="predicted"/>
<dbReference type="AlphaFoldDB" id="A0A238FIQ2"/>
<feature type="transmembrane region" description="Helical" evidence="1">
    <location>
        <begin position="246"/>
        <end position="267"/>
    </location>
</feature>
<keyword evidence="1" id="KW-0472">Membrane</keyword>
<feature type="transmembrane region" description="Helical" evidence="1">
    <location>
        <begin position="160"/>
        <end position="183"/>
    </location>
</feature>
<keyword evidence="1" id="KW-1133">Transmembrane helix</keyword>
<feature type="transmembrane region" description="Helical" evidence="1">
    <location>
        <begin position="79"/>
        <end position="99"/>
    </location>
</feature>
<organism evidence="2 3">
    <name type="scientific">Microbotryum intermedium</name>
    <dbReference type="NCBI Taxonomy" id="269621"/>
    <lineage>
        <taxon>Eukaryota</taxon>
        <taxon>Fungi</taxon>
        <taxon>Dikarya</taxon>
        <taxon>Basidiomycota</taxon>
        <taxon>Pucciniomycotina</taxon>
        <taxon>Microbotryomycetes</taxon>
        <taxon>Microbotryales</taxon>
        <taxon>Microbotryaceae</taxon>
        <taxon>Microbotryum</taxon>
    </lineage>
</organism>
<feature type="transmembrane region" description="Helical" evidence="1">
    <location>
        <begin position="119"/>
        <end position="140"/>
    </location>
</feature>
<feature type="transmembrane region" description="Helical" evidence="1">
    <location>
        <begin position="44"/>
        <end position="67"/>
    </location>
</feature>
<accession>A0A238FIQ2</accession>
<evidence type="ECO:0000313" key="2">
    <source>
        <dbReference type="EMBL" id="SCV73127.1"/>
    </source>
</evidence>
<name>A0A238FIQ2_9BASI</name>
<gene>
    <name evidence="2" type="ORF">BQ2448_7052</name>
</gene>